<reference evidence="4" key="1">
    <citation type="journal article" date="2019" name="Int. J. Syst. Evol. Microbiol.">
        <title>The Global Catalogue of Microorganisms (GCM) 10K type strain sequencing project: providing services to taxonomists for standard genome sequencing and annotation.</title>
        <authorList>
            <consortium name="The Broad Institute Genomics Platform"/>
            <consortium name="The Broad Institute Genome Sequencing Center for Infectious Disease"/>
            <person name="Wu L."/>
            <person name="Ma J."/>
        </authorList>
    </citation>
    <scope>NUCLEOTIDE SEQUENCE [LARGE SCALE GENOMIC DNA]</scope>
    <source>
        <strain evidence="4">JCM 17626</strain>
    </source>
</reference>
<dbReference type="PANTHER" id="PTHR33392:SF6">
    <property type="entry name" value="POLYISOPRENYL-TEICHOIC ACID--PEPTIDOGLYCAN TEICHOIC ACID TRANSFERASE TAGU"/>
    <property type="match status" value="1"/>
</dbReference>
<protein>
    <recommendedName>
        <fullName evidence="2">Cell envelope-related transcriptional attenuator domain-containing protein</fullName>
    </recommendedName>
</protein>
<gene>
    <name evidence="3" type="ORF">GCM10022289_16200</name>
</gene>
<evidence type="ECO:0000256" key="1">
    <source>
        <dbReference type="ARBA" id="ARBA00006068"/>
    </source>
</evidence>
<dbReference type="Pfam" id="PF03816">
    <property type="entry name" value="LytR_cpsA_psr"/>
    <property type="match status" value="1"/>
</dbReference>
<dbReference type="Gene3D" id="3.40.630.190">
    <property type="entry name" value="LCP protein"/>
    <property type="match status" value="1"/>
</dbReference>
<dbReference type="NCBIfam" id="TIGR00350">
    <property type="entry name" value="lytR_cpsA_psr"/>
    <property type="match status" value="1"/>
</dbReference>
<evidence type="ECO:0000259" key="2">
    <source>
        <dbReference type="Pfam" id="PF03816"/>
    </source>
</evidence>
<comment type="caution">
    <text evidence="3">The sequence shown here is derived from an EMBL/GenBank/DDBJ whole genome shotgun (WGS) entry which is preliminary data.</text>
</comment>
<proteinExistence type="inferred from homology"/>
<evidence type="ECO:0000313" key="4">
    <source>
        <dbReference type="Proteomes" id="UP001501772"/>
    </source>
</evidence>
<evidence type="ECO:0000313" key="3">
    <source>
        <dbReference type="EMBL" id="GAA4202025.1"/>
    </source>
</evidence>
<sequence>MYVQICRFNTLIMKIKTLLLMVLLSLSGMATLYAQQILLIGSDSRENNTRGNADLIMVITVKNKEVKLTSILRDTYVYIKGYGNQKLNAAYRLGGRELLISTINANFKTKLVSSIVTDFNNTARVIDSFGGITINIDKGIHQYVNRYIAEQSYLKGVPLLPLTRTGVIKVTGDQALAYARVRVAGTCYDDHARVERQKNITKAVISYAVKNKSVALKNISDLWSMIDTDIHLKDYMKTFSTFLNKQHLPRSQVFPAGNLYSNERINGVGLVLKIKNFKSAAYRLNDMIK</sequence>
<dbReference type="InterPro" id="IPR004474">
    <property type="entry name" value="LytR_CpsA_psr"/>
</dbReference>
<dbReference type="InterPro" id="IPR050922">
    <property type="entry name" value="LytR/CpsA/Psr_CW_biosynth"/>
</dbReference>
<feature type="domain" description="Cell envelope-related transcriptional attenuator" evidence="2">
    <location>
        <begin position="52"/>
        <end position="206"/>
    </location>
</feature>
<accession>A0ABP8BA95</accession>
<comment type="similarity">
    <text evidence="1">Belongs to the LytR/CpsA/Psr (LCP) family.</text>
</comment>
<name>A0ABP8BA95_9SPHI</name>
<keyword evidence="4" id="KW-1185">Reference proteome</keyword>
<organism evidence="3 4">
    <name type="scientific">Pedobacter jeongneungensis</name>
    <dbReference type="NCBI Taxonomy" id="947309"/>
    <lineage>
        <taxon>Bacteria</taxon>
        <taxon>Pseudomonadati</taxon>
        <taxon>Bacteroidota</taxon>
        <taxon>Sphingobacteriia</taxon>
        <taxon>Sphingobacteriales</taxon>
        <taxon>Sphingobacteriaceae</taxon>
        <taxon>Pedobacter</taxon>
    </lineage>
</organism>
<dbReference type="PANTHER" id="PTHR33392">
    <property type="entry name" value="POLYISOPRENYL-TEICHOIC ACID--PEPTIDOGLYCAN TEICHOIC ACID TRANSFERASE TAGU"/>
    <property type="match status" value="1"/>
</dbReference>
<dbReference type="EMBL" id="BAABBY010000004">
    <property type="protein sequence ID" value="GAA4202025.1"/>
    <property type="molecule type" value="Genomic_DNA"/>
</dbReference>
<dbReference type="Proteomes" id="UP001501772">
    <property type="component" value="Unassembled WGS sequence"/>
</dbReference>